<keyword evidence="3" id="KW-1185">Reference proteome</keyword>
<dbReference type="STRING" id="311410.LA5095_00976"/>
<dbReference type="Proteomes" id="UP000049983">
    <property type="component" value="Unassembled WGS sequence"/>
</dbReference>
<sequence>MSLKKVQQALDLIEANDDADFVGPVSEETIIESEERLELVFPPSYKLFLSTLGCGDIDGLEFYGIVSSDLSVVGVPNAIWVTLDERKRGLPHRYVIIGAGGDGTFFAINTATCDENGECPVDVVSPGGDASRCHGTFGEYFYEELENVFE</sequence>
<dbReference type="Gene3D" id="3.40.1580.10">
    <property type="entry name" value="SMI1/KNR4-like"/>
    <property type="match status" value="1"/>
</dbReference>
<dbReference type="Pfam" id="PF14567">
    <property type="entry name" value="SUKH_5"/>
    <property type="match status" value="1"/>
</dbReference>
<dbReference type="SUPFAM" id="SSF160631">
    <property type="entry name" value="SMI1/KNR4-like"/>
    <property type="match status" value="1"/>
</dbReference>
<dbReference type="InterPro" id="IPR037883">
    <property type="entry name" value="Knr4/Smi1-like_sf"/>
</dbReference>
<accession>A0A0M6ZFN4</accession>
<feature type="domain" description="Knr4/Smi1-like" evidence="1">
    <location>
        <begin position="24"/>
        <end position="143"/>
    </location>
</feature>
<evidence type="ECO:0000313" key="2">
    <source>
        <dbReference type="EMBL" id="CTQ74611.1"/>
    </source>
</evidence>
<dbReference type="AlphaFoldDB" id="A0A0M6ZFN4"/>
<dbReference type="RefSeq" id="WP_055112380.1">
    <property type="nucleotide sequence ID" value="NZ_CXWA01000005.1"/>
</dbReference>
<protein>
    <recommendedName>
        <fullName evidence="1">Knr4/Smi1-like domain-containing protein</fullName>
    </recommendedName>
</protein>
<organism evidence="2 3">
    <name type="scientific">Roseibium album</name>
    <dbReference type="NCBI Taxonomy" id="311410"/>
    <lineage>
        <taxon>Bacteria</taxon>
        <taxon>Pseudomonadati</taxon>
        <taxon>Pseudomonadota</taxon>
        <taxon>Alphaproteobacteria</taxon>
        <taxon>Hyphomicrobiales</taxon>
        <taxon>Stappiaceae</taxon>
        <taxon>Roseibium</taxon>
    </lineage>
</organism>
<dbReference type="GeneID" id="97671424"/>
<evidence type="ECO:0000313" key="3">
    <source>
        <dbReference type="Proteomes" id="UP000049983"/>
    </source>
</evidence>
<dbReference type="EMBL" id="CXWC01000011">
    <property type="protein sequence ID" value="CTQ74611.1"/>
    <property type="molecule type" value="Genomic_DNA"/>
</dbReference>
<gene>
    <name evidence="2" type="ORF">LA5096_04114</name>
</gene>
<name>A0A0M6ZFN4_9HYPH</name>
<dbReference type="SMART" id="SM00860">
    <property type="entry name" value="SMI1_KNR4"/>
    <property type="match status" value="1"/>
</dbReference>
<proteinExistence type="predicted"/>
<dbReference type="InterPro" id="IPR018958">
    <property type="entry name" value="Knr4/Smi1-like_dom"/>
</dbReference>
<reference evidence="3" key="1">
    <citation type="submission" date="2015-07" db="EMBL/GenBank/DDBJ databases">
        <authorList>
            <person name="Rodrigo-Torres Lidia"/>
            <person name="Arahal R.David."/>
        </authorList>
    </citation>
    <scope>NUCLEOTIDE SEQUENCE [LARGE SCALE GENOMIC DNA]</scope>
    <source>
        <strain evidence="3">CECT 5096</strain>
    </source>
</reference>
<dbReference type="OrthoDB" id="7375812at2"/>
<evidence type="ECO:0000259" key="1">
    <source>
        <dbReference type="SMART" id="SM00860"/>
    </source>
</evidence>